<sequence>MDILPAYSTFQEVIMKTAYYVIAALALATAGAAFGAEGNEAAAAAAPVAAAVASAHPQVAVPAARALTRAEVRAQAIEARRNGTLIETEADLDVAQTKKHYAK</sequence>
<reference evidence="1 2" key="1">
    <citation type="submission" date="2018-03" db="EMBL/GenBank/DDBJ databases">
        <title>Massilia armeniaca sp. nov., isolated from desert soil.</title>
        <authorList>
            <person name="Huang H."/>
            <person name="Ren M."/>
        </authorList>
    </citation>
    <scope>NUCLEOTIDE SEQUENCE [LARGE SCALE GENOMIC DNA]</scope>
    <source>
        <strain evidence="1 2">ZMN-3</strain>
    </source>
</reference>
<gene>
    <name evidence="1" type="ORF">C9I28_09510</name>
</gene>
<evidence type="ECO:0000313" key="1">
    <source>
        <dbReference type="EMBL" id="AVR95940.1"/>
    </source>
</evidence>
<accession>A0A2R4C8R3</accession>
<dbReference type="EMBL" id="CP028324">
    <property type="protein sequence ID" value="AVR95940.1"/>
    <property type="molecule type" value="Genomic_DNA"/>
</dbReference>
<proteinExistence type="predicted"/>
<dbReference type="KEGG" id="masz:C9I28_09510"/>
<protein>
    <submittedName>
        <fullName evidence="1">DUF4148 domain-containing protein</fullName>
    </submittedName>
</protein>
<dbReference type="AlphaFoldDB" id="A0A2R4C8R3"/>
<dbReference type="OrthoDB" id="8703700at2"/>
<organism evidence="1 2">
    <name type="scientific">Pseudoduganella armeniaca</name>
    <dbReference type="NCBI Taxonomy" id="2072590"/>
    <lineage>
        <taxon>Bacteria</taxon>
        <taxon>Pseudomonadati</taxon>
        <taxon>Pseudomonadota</taxon>
        <taxon>Betaproteobacteria</taxon>
        <taxon>Burkholderiales</taxon>
        <taxon>Oxalobacteraceae</taxon>
        <taxon>Telluria group</taxon>
        <taxon>Pseudoduganella</taxon>
    </lineage>
</organism>
<dbReference type="Proteomes" id="UP000240505">
    <property type="component" value="Chromosome"/>
</dbReference>
<evidence type="ECO:0000313" key="2">
    <source>
        <dbReference type="Proteomes" id="UP000240505"/>
    </source>
</evidence>
<keyword evidence="2" id="KW-1185">Reference proteome</keyword>
<name>A0A2R4C8R3_9BURK</name>